<dbReference type="PANTHER" id="PTHR31251:SF169">
    <property type="entry name" value="SQUAMOSA PROMOTER-BINDING-LIKE PROTEIN 8"/>
    <property type="match status" value="1"/>
</dbReference>
<dbReference type="EMBL" id="JALJOV010000204">
    <property type="protein sequence ID" value="KAK9865935.1"/>
    <property type="molecule type" value="Genomic_DNA"/>
</dbReference>
<feature type="compositionally biased region" description="Polar residues" evidence="4">
    <location>
        <begin position="1"/>
        <end position="19"/>
    </location>
</feature>
<keyword evidence="2" id="KW-0863">Zinc-finger</keyword>
<proteinExistence type="predicted"/>
<dbReference type="GO" id="GO:0003677">
    <property type="term" value="F:DNA binding"/>
    <property type="evidence" value="ECO:0007669"/>
    <property type="project" value="InterPro"/>
</dbReference>
<keyword evidence="3" id="KW-0862">Zinc</keyword>
<feature type="region of interest" description="Disordered" evidence="4">
    <location>
        <begin position="1"/>
        <end position="41"/>
    </location>
</feature>
<evidence type="ECO:0000313" key="6">
    <source>
        <dbReference type="EMBL" id="KAK9865935.1"/>
    </source>
</evidence>
<dbReference type="PANTHER" id="PTHR31251">
    <property type="entry name" value="SQUAMOSA PROMOTER-BINDING-LIKE PROTEIN 4"/>
    <property type="match status" value="1"/>
</dbReference>
<sequence length="534" mass="58923">MLVCKTSEQSETFQAGQKQSGEEAKVKPEPPSEPRTAAEAEQAAVNALLNPSDPSKGQYADIPVVKANYDRDTSVPGQRKAVPMVCQVVGCGAPLGEGREYFKRCRICEMHLKLPALLREGQPQRFCQQCCRFHNVTDFEGDRRSCRTALGAHNGRRRKRSHSSAKGGDDSRHRKRSRRSASGRSNSQADTSQDESDQRFAKASPLEVPSDMLLPPVSHESRGQPQHLWADAQGPPAWSAGQPVYAYGPPPTRMHRRSDGVRLVQYQGPADDSHIHLVPPGYLRRPPASSEAEVARKGRSRVTNMLRSGHARMGRSRSEPQGHQRVRSYVHSPFEGLISNEEFAYEDFAPPRAWGHHRYEASGRPGNGRRQRCMLVGDGVLDEGPLQEFEVESEESMSFGPGGEAAEGHLMLQDDELRDYLNEGEAACSRIAQDALVPLSPDTPNLMFPRFRVPGGPLVNGRPVSPFDSHLDGSDAARWPPRYSGFQELLAADDYPHTPEGLQASFQGPVHSPQLMMATRPPVASSQQKIPDTL</sequence>
<dbReference type="InterPro" id="IPR004333">
    <property type="entry name" value="SBP_dom"/>
</dbReference>
<gene>
    <name evidence="6" type="ORF">WJX84_005219</name>
</gene>
<evidence type="ECO:0000256" key="4">
    <source>
        <dbReference type="SAM" id="MobiDB-lite"/>
    </source>
</evidence>
<dbReference type="AlphaFoldDB" id="A0AAW1TAD7"/>
<keyword evidence="7" id="KW-1185">Reference proteome</keyword>
<dbReference type="GO" id="GO:0008270">
    <property type="term" value="F:zinc ion binding"/>
    <property type="evidence" value="ECO:0007669"/>
    <property type="project" value="UniProtKB-KW"/>
</dbReference>
<comment type="caution">
    <text evidence="6">The sequence shown here is derived from an EMBL/GenBank/DDBJ whole genome shotgun (WGS) entry which is preliminary data.</text>
</comment>
<dbReference type="SUPFAM" id="SSF103612">
    <property type="entry name" value="SBT domain"/>
    <property type="match status" value="1"/>
</dbReference>
<accession>A0AAW1TAD7</accession>
<dbReference type="Proteomes" id="UP001485043">
    <property type="component" value="Unassembled WGS sequence"/>
</dbReference>
<reference evidence="6 7" key="1">
    <citation type="journal article" date="2024" name="Nat. Commun.">
        <title>Phylogenomics reveals the evolutionary origins of lichenization in chlorophyte algae.</title>
        <authorList>
            <person name="Puginier C."/>
            <person name="Libourel C."/>
            <person name="Otte J."/>
            <person name="Skaloud P."/>
            <person name="Haon M."/>
            <person name="Grisel S."/>
            <person name="Petersen M."/>
            <person name="Berrin J.G."/>
            <person name="Delaux P.M."/>
            <person name="Dal Grande F."/>
            <person name="Keller J."/>
        </authorList>
    </citation>
    <scope>NUCLEOTIDE SEQUENCE [LARGE SCALE GENOMIC DNA]</scope>
    <source>
        <strain evidence="6 7">SAG 2523</strain>
    </source>
</reference>
<protein>
    <recommendedName>
        <fullName evidence="5">SBP-type domain-containing protein</fullName>
    </recommendedName>
</protein>
<evidence type="ECO:0000256" key="2">
    <source>
        <dbReference type="ARBA" id="ARBA00022771"/>
    </source>
</evidence>
<evidence type="ECO:0000256" key="1">
    <source>
        <dbReference type="ARBA" id="ARBA00022723"/>
    </source>
</evidence>
<feature type="compositionally biased region" description="Basic residues" evidence="4">
    <location>
        <begin position="154"/>
        <end position="163"/>
    </location>
</feature>
<dbReference type="PROSITE" id="PS51141">
    <property type="entry name" value="ZF_SBP"/>
    <property type="match status" value="1"/>
</dbReference>
<dbReference type="Pfam" id="PF03110">
    <property type="entry name" value="SBP"/>
    <property type="match status" value="1"/>
</dbReference>
<name>A0AAW1TAD7_9CHLO</name>
<feature type="compositionally biased region" description="Basic and acidic residues" evidence="4">
    <location>
        <begin position="20"/>
        <end position="38"/>
    </location>
</feature>
<feature type="domain" description="SBP-type" evidence="5">
    <location>
        <begin position="83"/>
        <end position="160"/>
    </location>
</feature>
<feature type="region of interest" description="Disordered" evidence="4">
    <location>
        <begin position="271"/>
        <end position="299"/>
    </location>
</feature>
<dbReference type="InterPro" id="IPR044817">
    <property type="entry name" value="SBP-like"/>
</dbReference>
<organism evidence="6 7">
    <name type="scientific">Apatococcus fuscideae</name>
    <dbReference type="NCBI Taxonomy" id="2026836"/>
    <lineage>
        <taxon>Eukaryota</taxon>
        <taxon>Viridiplantae</taxon>
        <taxon>Chlorophyta</taxon>
        <taxon>core chlorophytes</taxon>
        <taxon>Trebouxiophyceae</taxon>
        <taxon>Chlorellales</taxon>
        <taxon>Chlorellaceae</taxon>
        <taxon>Apatococcus</taxon>
    </lineage>
</organism>
<keyword evidence="1" id="KW-0479">Metal-binding</keyword>
<evidence type="ECO:0000259" key="5">
    <source>
        <dbReference type="PROSITE" id="PS51141"/>
    </source>
</evidence>
<dbReference type="GO" id="GO:0005634">
    <property type="term" value="C:nucleus"/>
    <property type="evidence" value="ECO:0007669"/>
    <property type="project" value="InterPro"/>
</dbReference>
<feature type="region of interest" description="Disordered" evidence="4">
    <location>
        <begin position="150"/>
        <end position="235"/>
    </location>
</feature>
<evidence type="ECO:0000313" key="7">
    <source>
        <dbReference type="Proteomes" id="UP001485043"/>
    </source>
</evidence>
<dbReference type="Gene3D" id="4.10.1100.10">
    <property type="entry name" value="Transcription factor, SBP-box domain"/>
    <property type="match status" value="1"/>
</dbReference>
<evidence type="ECO:0000256" key="3">
    <source>
        <dbReference type="ARBA" id="ARBA00022833"/>
    </source>
</evidence>
<dbReference type="InterPro" id="IPR036893">
    <property type="entry name" value="SBP_sf"/>
</dbReference>